<evidence type="ECO:0000313" key="1">
    <source>
        <dbReference type="EMBL" id="CAH0477965.1"/>
    </source>
</evidence>
<proteinExistence type="predicted"/>
<dbReference type="EMBL" id="CAKKTJ010000206">
    <property type="protein sequence ID" value="CAH0477965.1"/>
    <property type="molecule type" value="Genomic_DNA"/>
</dbReference>
<evidence type="ECO:0000313" key="2">
    <source>
        <dbReference type="EMBL" id="CAH0521377.1"/>
    </source>
</evidence>
<accession>A0AAU9KXA0</accession>
<dbReference type="AlphaFoldDB" id="A0AAU9KXA0"/>
<evidence type="ECO:0000313" key="4">
    <source>
        <dbReference type="Proteomes" id="UP001160483"/>
    </source>
</evidence>
<protein>
    <recommendedName>
        <fullName evidence="5">HTH myb-type domain-containing protein</fullName>
    </recommendedName>
</protein>
<evidence type="ECO:0008006" key="5">
    <source>
        <dbReference type="Google" id="ProtNLM"/>
    </source>
</evidence>
<comment type="caution">
    <text evidence="1">The sequence shown here is derived from an EMBL/GenBank/DDBJ whole genome shotgun (WGS) entry which is preliminary data.</text>
</comment>
<keyword evidence="3" id="KW-1185">Reference proteome</keyword>
<name>A0AAU9KXA0_9STRA</name>
<dbReference type="EMBL" id="CAKLCB010000378">
    <property type="protein sequence ID" value="CAH0521377.1"/>
    <property type="molecule type" value="Genomic_DNA"/>
</dbReference>
<gene>
    <name evidence="2" type="ORF">PBS001_LOCUS7832</name>
    <name evidence="1" type="ORF">PBS003_LOCUS4685</name>
</gene>
<sequence>MDRSRLPARPHAEAPVPCFNARNRYVATPLMLPLPPRVKMPRTKAMDNEAINALSEAGGNWSQLAASIDRARSYTLPRAH</sequence>
<reference evidence="1 3" key="1">
    <citation type="submission" date="2021-11" db="EMBL/GenBank/DDBJ databases">
        <authorList>
            <person name="Islam A."/>
            <person name="Islam S."/>
            <person name="Flora M.S."/>
            <person name="Rahman M."/>
            <person name="Ziaur R.M."/>
            <person name="Epstein J.H."/>
            <person name="Hassan M."/>
            <person name="Klassen M."/>
            <person name="Woodard K."/>
            <person name="Webb A."/>
            <person name="Webby R.J."/>
            <person name="El Zowalaty M.E."/>
        </authorList>
    </citation>
    <scope>NUCLEOTIDE SEQUENCE</scope>
    <source>
        <strain evidence="2">Pbs1</strain>
        <strain evidence="1">Pbs3</strain>
    </source>
</reference>
<dbReference type="Proteomes" id="UP001158986">
    <property type="component" value="Unassembled WGS sequence"/>
</dbReference>
<evidence type="ECO:0000313" key="3">
    <source>
        <dbReference type="Proteomes" id="UP001158986"/>
    </source>
</evidence>
<dbReference type="Proteomes" id="UP001160483">
    <property type="component" value="Unassembled WGS sequence"/>
</dbReference>
<organism evidence="1 4">
    <name type="scientific">Peronospora belbahrii</name>
    <dbReference type="NCBI Taxonomy" id="622444"/>
    <lineage>
        <taxon>Eukaryota</taxon>
        <taxon>Sar</taxon>
        <taxon>Stramenopiles</taxon>
        <taxon>Oomycota</taxon>
        <taxon>Peronosporomycetes</taxon>
        <taxon>Peronosporales</taxon>
        <taxon>Peronosporaceae</taxon>
        <taxon>Peronospora</taxon>
    </lineage>
</organism>